<dbReference type="AlphaFoldDB" id="A0A1H2KGC4"/>
<dbReference type="OrthoDB" id="157302at2"/>
<protein>
    <submittedName>
        <fullName evidence="3">PPOX class probable F420-dependent enzyme</fullName>
    </submittedName>
</protein>
<dbReference type="EMBL" id="LT629791">
    <property type="protein sequence ID" value="SDU67749.1"/>
    <property type="molecule type" value="Genomic_DNA"/>
</dbReference>
<dbReference type="InterPro" id="IPR011576">
    <property type="entry name" value="Pyridox_Oxase_N"/>
</dbReference>
<evidence type="ECO:0000259" key="2">
    <source>
        <dbReference type="Pfam" id="PF01243"/>
    </source>
</evidence>
<dbReference type="Gene3D" id="2.30.110.10">
    <property type="entry name" value="Electron Transport, Fmn-binding Protein, Chain A"/>
    <property type="match status" value="1"/>
</dbReference>
<evidence type="ECO:0000313" key="4">
    <source>
        <dbReference type="Proteomes" id="UP000182977"/>
    </source>
</evidence>
<name>A0A1H2KGC4_9ACTN</name>
<keyword evidence="1" id="KW-0560">Oxidoreductase</keyword>
<dbReference type="InterPro" id="IPR052019">
    <property type="entry name" value="F420H2_bilvrd_red/Heme_oxyg"/>
</dbReference>
<dbReference type="PANTHER" id="PTHR35176:SF4">
    <property type="entry name" value="PYRIDOXAMINE 5'-PHOSPHATE OXIDASE-RELATED FMN-BINDING"/>
    <property type="match status" value="1"/>
</dbReference>
<dbReference type="GO" id="GO:0005829">
    <property type="term" value="C:cytosol"/>
    <property type="evidence" value="ECO:0007669"/>
    <property type="project" value="TreeGrafter"/>
</dbReference>
<feature type="domain" description="Pyridoxamine 5'-phosphate oxidase N-terminal" evidence="2">
    <location>
        <begin position="13"/>
        <end position="133"/>
    </location>
</feature>
<dbReference type="GO" id="GO:0070967">
    <property type="term" value="F:coenzyme F420 binding"/>
    <property type="evidence" value="ECO:0007669"/>
    <property type="project" value="TreeGrafter"/>
</dbReference>
<dbReference type="InterPro" id="IPR012349">
    <property type="entry name" value="Split_barrel_FMN-bd"/>
</dbReference>
<organism evidence="3 4">
    <name type="scientific">Jiangella alkaliphila</name>
    <dbReference type="NCBI Taxonomy" id="419479"/>
    <lineage>
        <taxon>Bacteria</taxon>
        <taxon>Bacillati</taxon>
        <taxon>Actinomycetota</taxon>
        <taxon>Actinomycetes</taxon>
        <taxon>Jiangellales</taxon>
        <taxon>Jiangellaceae</taxon>
        <taxon>Jiangella</taxon>
    </lineage>
</organism>
<proteinExistence type="predicted"/>
<keyword evidence="4" id="KW-1185">Reference proteome</keyword>
<gene>
    <name evidence="3" type="ORF">SAMN04488563_3804</name>
</gene>
<accession>A0A1H2KGC4</accession>
<dbReference type="RefSeq" id="WP_052762183.1">
    <property type="nucleotide sequence ID" value="NZ_KQ061220.1"/>
</dbReference>
<sequence>MTATHRVPWPLHRRRLERATDYWLSTTRPDGRPHIVPLWGVWQDGRLYFSTDPDSVKGRNLTAEPRASVHLDGGQDVLMIEGTTARVDDDAVRTRVDDAMAEKYVTPDGAAYRLAMDPPNRLWELRPERALAWWEALTGPTFTRWVWTGGPDPEPAPG</sequence>
<dbReference type="Proteomes" id="UP000182977">
    <property type="component" value="Chromosome I"/>
</dbReference>
<dbReference type="GO" id="GO:0016627">
    <property type="term" value="F:oxidoreductase activity, acting on the CH-CH group of donors"/>
    <property type="evidence" value="ECO:0007669"/>
    <property type="project" value="TreeGrafter"/>
</dbReference>
<dbReference type="PANTHER" id="PTHR35176">
    <property type="entry name" value="HEME OXYGENASE HI_0854-RELATED"/>
    <property type="match status" value="1"/>
</dbReference>
<dbReference type="SUPFAM" id="SSF50475">
    <property type="entry name" value="FMN-binding split barrel"/>
    <property type="match status" value="1"/>
</dbReference>
<dbReference type="STRING" id="419479.SAMN04488563_3804"/>
<reference evidence="4" key="1">
    <citation type="submission" date="2016-10" db="EMBL/GenBank/DDBJ databases">
        <authorList>
            <person name="Varghese N."/>
            <person name="Submissions S."/>
        </authorList>
    </citation>
    <scope>NUCLEOTIDE SEQUENCE [LARGE SCALE GENOMIC DNA]</scope>
    <source>
        <strain evidence="4">DSM 45079</strain>
    </source>
</reference>
<dbReference type="Pfam" id="PF01243">
    <property type="entry name" value="PNPOx_N"/>
    <property type="match status" value="1"/>
</dbReference>
<evidence type="ECO:0000256" key="1">
    <source>
        <dbReference type="ARBA" id="ARBA00023002"/>
    </source>
</evidence>
<evidence type="ECO:0000313" key="3">
    <source>
        <dbReference type="EMBL" id="SDU67749.1"/>
    </source>
</evidence>